<keyword evidence="4" id="KW-0808">Transferase</keyword>
<dbReference type="SMART" id="SM00387">
    <property type="entry name" value="HATPase_c"/>
    <property type="match status" value="1"/>
</dbReference>
<dbReference type="PANTHER" id="PTHR45436:SF5">
    <property type="entry name" value="SENSOR HISTIDINE KINASE TRCS"/>
    <property type="match status" value="1"/>
</dbReference>
<dbReference type="PROSITE" id="PS50109">
    <property type="entry name" value="HIS_KIN"/>
    <property type="match status" value="1"/>
</dbReference>
<evidence type="ECO:0000313" key="12">
    <source>
        <dbReference type="Proteomes" id="UP000004691"/>
    </source>
</evidence>
<dbReference type="PANTHER" id="PTHR45436">
    <property type="entry name" value="SENSOR HISTIDINE KINASE YKOH"/>
    <property type="match status" value="1"/>
</dbReference>
<evidence type="ECO:0000256" key="6">
    <source>
        <dbReference type="ARBA" id="ARBA00022777"/>
    </source>
</evidence>
<dbReference type="Gene3D" id="3.30.565.10">
    <property type="entry name" value="Histidine kinase-like ATPase, C-terminal domain"/>
    <property type="match status" value="1"/>
</dbReference>
<evidence type="ECO:0000256" key="8">
    <source>
        <dbReference type="SAM" id="MobiDB-lite"/>
    </source>
</evidence>
<dbReference type="InterPro" id="IPR050428">
    <property type="entry name" value="TCS_sensor_his_kinase"/>
</dbReference>
<feature type="domain" description="Histidine kinase" evidence="10">
    <location>
        <begin position="351"/>
        <end position="458"/>
    </location>
</feature>
<dbReference type="InterPro" id="IPR005467">
    <property type="entry name" value="His_kinase_dom"/>
</dbReference>
<evidence type="ECO:0000256" key="2">
    <source>
        <dbReference type="ARBA" id="ARBA00012438"/>
    </source>
</evidence>
<dbReference type="SUPFAM" id="SSF55874">
    <property type="entry name" value="ATPase domain of HSP90 chaperone/DNA topoisomerase II/histidine kinase"/>
    <property type="match status" value="1"/>
</dbReference>
<evidence type="ECO:0000313" key="11">
    <source>
        <dbReference type="EMBL" id="EID53536.1"/>
    </source>
</evidence>
<evidence type="ECO:0000259" key="10">
    <source>
        <dbReference type="PROSITE" id="PS50109"/>
    </source>
</evidence>
<accession>I0V083</accession>
<keyword evidence="6 11" id="KW-0418">Kinase</keyword>
<organism evidence="11 12">
    <name type="scientific">Saccharomonospora xinjiangensis XJ-54</name>
    <dbReference type="NCBI Taxonomy" id="882086"/>
    <lineage>
        <taxon>Bacteria</taxon>
        <taxon>Bacillati</taxon>
        <taxon>Actinomycetota</taxon>
        <taxon>Actinomycetes</taxon>
        <taxon>Pseudonocardiales</taxon>
        <taxon>Pseudonocardiaceae</taxon>
        <taxon>Saccharomonospora</taxon>
    </lineage>
</organism>
<gene>
    <name evidence="11" type="ORF">SacxiDRAFT_1285</name>
</gene>
<sequence length="537" mass="58152">MLPVHTKTMLVGEFAPWREWRVRSAIHPVSPAPWEAVPVGKGASAIGSGEIGSLRESVRWQVRNGSTKLPVSSAFGKSELPLPASFRECQAHLAHWGAPISPSHALRALTPDSPNGRALLALAASVVITGCLWVWACAETPSSQRLPILLVGGVALALLCAATFVAAVHCAELQDVQQRAEKRETELTLLADETLPLAARRLREGASIDTVKAELSNHSNEFYERIVHVFTKELDVSERQREAAMAACANAAGRVQAIAIGMLADLREMEYRHDEDVLGDLLKLDHCTSQAGRLADSIAVLTGARTGRRWTRPIIMESILRGAMGRISAYQRVRLHSACTAAVVGYAAEDVMHVLAELMDNATKFSKPSEDVHVYVEQLSSGVVVIVEDAGIGMKPHALERAELAVSTTEPLDLAALSGTRLGLAVVGRLARKHQLRVRFRRSPRGGVSVVLRIPATLITKPCPEDEPTVRRRPVADAQSASQAARLPKRRRGQTLVTSPPPRARQRVEVKPRADAGARFSAFRSAVRPNTPPTTAD</sequence>
<keyword evidence="9" id="KW-0472">Membrane</keyword>
<dbReference type="InterPro" id="IPR003594">
    <property type="entry name" value="HATPase_dom"/>
</dbReference>
<feature type="compositionally biased region" description="Basic and acidic residues" evidence="8">
    <location>
        <begin position="506"/>
        <end position="516"/>
    </location>
</feature>
<dbReference type="EC" id="2.7.13.3" evidence="2"/>
<feature type="transmembrane region" description="Helical" evidence="9">
    <location>
        <begin position="148"/>
        <end position="168"/>
    </location>
</feature>
<dbReference type="AlphaFoldDB" id="I0V083"/>
<dbReference type="Proteomes" id="UP000004691">
    <property type="component" value="Unassembled WGS sequence"/>
</dbReference>
<dbReference type="EMBL" id="JH636049">
    <property type="protein sequence ID" value="EID53536.1"/>
    <property type="molecule type" value="Genomic_DNA"/>
</dbReference>
<evidence type="ECO:0000256" key="3">
    <source>
        <dbReference type="ARBA" id="ARBA00022553"/>
    </source>
</evidence>
<dbReference type="GO" id="GO:0005886">
    <property type="term" value="C:plasma membrane"/>
    <property type="evidence" value="ECO:0007669"/>
    <property type="project" value="TreeGrafter"/>
</dbReference>
<protein>
    <recommendedName>
        <fullName evidence="2">histidine kinase</fullName>
        <ecNumber evidence="2">2.7.13.3</ecNumber>
    </recommendedName>
</protein>
<dbReference type="eggNOG" id="COG0642">
    <property type="taxonomic scope" value="Bacteria"/>
</dbReference>
<keyword evidence="7 9" id="KW-1133">Transmembrane helix</keyword>
<evidence type="ECO:0000256" key="4">
    <source>
        <dbReference type="ARBA" id="ARBA00022679"/>
    </source>
</evidence>
<name>I0V083_9PSEU</name>
<feature type="transmembrane region" description="Helical" evidence="9">
    <location>
        <begin position="118"/>
        <end position="136"/>
    </location>
</feature>
<comment type="catalytic activity">
    <reaction evidence="1">
        <text>ATP + protein L-histidine = ADP + protein N-phospho-L-histidine.</text>
        <dbReference type="EC" id="2.7.13.3"/>
    </reaction>
</comment>
<dbReference type="InterPro" id="IPR036890">
    <property type="entry name" value="HATPase_C_sf"/>
</dbReference>
<keyword evidence="5 9" id="KW-0812">Transmembrane</keyword>
<dbReference type="STRING" id="882086.SacxiDRAFT_1285"/>
<dbReference type="Pfam" id="PF02518">
    <property type="entry name" value="HATPase_c"/>
    <property type="match status" value="1"/>
</dbReference>
<dbReference type="GO" id="GO:0000160">
    <property type="term" value="P:phosphorelay signal transduction system"/>
    <property type="evidence" value="ECO:0007669"/>
    <property type="project" value="TreeGrafter"/>
</dbReference>
<evidence type="ECO:0000256" key="7">
    <source>
        <dbReference type="ARBA" id="ARBA00022989"/>
    </source>
</evidence>
<evidence type="ECO:0000256" key="9">
    <source>
        <dbReference type="SAM" id="Phobius"/>
    </source>
</evidence>
<evidence type="ECO:0000256" key="1">
    <source>
        <dbReference type="ARBA" id="ARBA00000085"/>
    </source>
</evidence>
<keyword evidence="12" id="KW-1185">Reference proteome</keyword>
<dbReference type="GO" id="GO:0004673">
    <property type="term" value="F:protein histidine kinase activity"/>
    <property type="evidence" value="ECO:0007669"/>
    <property type="project" value="UniProtKB-EC"/>
</dbReference>
<evidence type="ECO:0000256" key="5">
    <source>
        <dbReference type="ARBA" id="ARBA00022692"/>
    </source>
</evidence>
<keyword evidence="3" id="KW-0597">Phosphoprotein</keyword>
<reference evidence="11 12" key="1">
    <citation type="submission" date="2012-01" db="EMBL/GenBank/DDBJ databases">
        <title>Improved High-Quality Draft sequence of Saccharomonospora xinjiangensis XJ-54.</title>
        <authorList>
            <consortium name="US DOE Joint Genome Institute"/>
            <person name="Lucas S."/>
            <person name="Han J."/>
            <person name="Lapidus A."/>
            <person name="Cheng J.-F."/>
            <person name="Goodwin L."/>
            <person name="Pitluck S."/>
            <person name="Peters L."/>
            <person name="Mikhailova N."/>
            <person name="Teshima H."/>
            <person name="Detter J.C."/>
            <person name="Han C."/>
            <person name="Tapia R."/>
            <person name="Land M."/>
            <person name="Hauser L."/>
            <person name="Kyrpides N."/>
            <person name="Ivanova N."/>
            <person name="Pagani I."/>
            <person name="Brambilla E.-M."/>
            <person name="Klenk H.-P."/>
            <person name="Woyke T."/>
        </authorList>
    </citation>
    <scope>NUCLEOTIDE SEQUENCE [LARGE SCALE GENOMIC DNA]</scope>
    <source>
        <strain evidence="11 12">XJ-54</strain>
    </source>
</reference>
<feature type="region of interest" description="Disordered" evidence="8">
    <location>
        <begin position="463"/>
        <end position="537"/>
    </location>
</feature>
<proteinExistence type="predicted"/>
<dbReference type="HOGENOM" id="CLU_021841_2_1_11"/>